<dbReference type="EMBL" id="BDGG01000003">
    <property type="protein sequence ID" value="GAU96324.1"/>
    <property type="molecule type" value="Genomic_DNA"/>
</dbReference>
<dbReference type="OrthoDB" id="10066605at2759"/>
<feature type="region of interest" description="Disordered" evidence="1">
    <location>
        <begin position="51"/>
        <end position="87"/>
    </location>
</feature>
<keyword evidence="2" id="KW-0812">Transmembrane</keyword>
<dbReference type="Proteomes" id="UP000186922">
    <property type="component" value="Unassembled WGS sequence"/>
</dbReference>
<feature type="transmembrane region" description="Helical" evidence="2">
    <location>
        <begin position="21"/>
        <end position="42"/>
    </location>
</feature>
<evidence type="ECO:0000313" key="4">
    <source>
        <dbReference type="Proteomes" id="UP000186922"/>
    </source>
</evidence>
<accession>A0A1D1V3F3</accession>
<reference evidence="3 4" key="1">
    <citation type="journal article" date="2016" name="Nat. Commun.">
        <title>Extremotolerant tardigrade genome and improved radiotolerance of human cultured cells by tardigrade-unique protein.</title>
        <authorList>
            <person name="Hashimoto T."/>
            <person name="Horikawa D.D."/>
            <person name="Saito Y."/>
            <person name="Kuwahara H."/>
            <person name="Kozuka-Hata H."/>
            <person name="Shin-I T."/>
            <person name="Minakuchi Y."/>
            <person name="Ohishi K."/>
            <person name="Motoyama A."/>
            <person name="Aizu T."/>
            <person name="Enomoto A."/>
            <person name="Kondo K."/>
            <person name="Tanaka S."/>
            <person name="Hara Y."/>
            <person name="Koshikawa S."/>
            <person name="Sagara H."/>
            <person name="Miura T."/>
            <person name="Yokobori S."/>
            <person name="Miyagawa K."/>
            <person name="Suzuki Y."/>
            <person name="Kubo T."/>
            <person name="Oyama M."/>
            <person name="Kohara Y."/>
            <person name="Fujiyama A."/>
            <person name="Arakawa K."/>
            <person name="Katayama T."/>
            <person name="Toyoda A."/>
            <person name="Kunieda T."/>
        </authorList>
    </citation>
    <scope>NUCLEOTIDE SEQUENCE [LARGE SCALE GENOMIC DNA]</scope>
    <source>
        <strain evidence="3 4">YOKOZUNA-1</strain>
    </source>
</reference>
<evidence type="ECO:0000256" key="2">
    <source>
        <dbReference type="SAM" id="Phobius"/>
    </source>
</evidence>
<name>A0A1D1V3F3_RAMVA</name>
<evidence type="ECO:0000256" key="1">
    <source>
        <dbReference type="SAM" id="MobiDB-lite"/>
    </source>
</evidence>
<keyword evidence="2" id="KW-1133">Transmembrane helix</keyword>
<evidence type="ECO:0000313" key="3">
    <source>
        <dbReference type="EMBL" id="GAU96324.1"/>
    </source>
</evidence>
<sequence length="203" mass="22776">MHFTVSLVAEFISVNDTRWRLLLQVMSVIFMIFPCGLVWLLANIQNSLKKRDQPSVKPAPTASENSLSSKPKKKAPAEVKKVSGRKKLDRRRYMESAVQTSFVIRRPSPTSRKSKSCGTINNASIGSQLTMPTSSVVSIDSLESWDQFSLQGTPPYYGSPVLLPRPISLPSVATGRKLFWPTPRLGFRKRNSKPTRLSNVWEL</sequence>
<protein>
    <submittedName>
        <fullName evidence="3">Uncharacterized protein</fullName>
    </submittedName>
</protein>
<comment type="caution">
    <text evidence="3">The sequence shown here is derived from an EMBL/GenBank/DDBJ whole genome shotgun (WGS) entry which is preliminary data.</text>
</comment>
<organism evidence="3 4">
    <name type="scientific">Ramazzottius varieornatus</name>
    <name type="common">Water bear</name>
    <name type="synonym">Tardigrade</name>
    <dbReference type="NCBI Taxonomy" id="947166"/>
    <lineage>
        <taxon>Eukaryota</taxon>
        <taxon>Metazoa</taxon>
        <taxon>Ecdysozoa</taxon>
        <taxon>Tardigrada</taxon>
        <taxon>Eutardigrada</taxon>
        <taxon>Parachela</taxon>
        <taxon>Hypsibioidea</taxon>
        <taxon>Ramazzottiidae</taxon>
        <taxon>Ramazzottius</taxon>
    </lineage>
</organism>
<keyword evidence="4" id="KW-1185">Reference proteome</keyword>
<gene>
    <name evidence="3" type="primary">RvY_07785-1</name>
    <name evidence="3" type="synonym">RvY_07785.1</name>
    <name evidence="3" type="ORF">RvY_07785</name>
</gene>
<dbReference type="AlphaFoldDB" id="A0A1D1V3F3"/>
<keyword evidence="2" id="KW-0472">Membrane</keyword>
<proteinExistence type="predicted"/>